<evidence type="ECO:0000259" key="16">
    <source>
        <dbReference type="PROSITE" id="PS50112"/>
    </source>
</evidence>
<keyword evidence="9" id="KW-0067">ATP-binding</keyword>
<feature type="domain" description="PAS" evidence="16">
    <location>
        <begin position="477"/>
        <end position="548"/>
    </location>
</feature>
<feature type="domain" description="PAS" evidence="16">
    <location>
        <begin position="153"/>
        <end position="195"/>
    </location>
</feature>
<dbReference type="PRINTS" id="PR00344">
    <property type="entry name" value="BCTRLSENSOR"/>
</dbReference>
<dbReference type="PROSITE" id="PS50110">
    <property type="entry name" value="RESPONSE_REGULATORY"/>
    <property type="match status" value="2"/>
</dbReference>
<evidence type="ECO:0000256" key="9">
    <source>
        <dbReference type="ARBA" id="ARBA00022840"/>
    </source>
</evidence>
<evidence type="ECO:0000256" key="11">
    <source>
        <dbReference type="ARBA" id="ARBA00023136"/>
    </source>
</evidence>
<dbReference type="InterPro" id="IPR004358">
    <property type="entry name" value="Sig_transdc_His_kin-like_C"/>
</dbReference>
<dbReference type="SUPFAM" id="SSF55874">
    <property type="entry name" value="ATPase domain of HSP90 chaperone/DNA topoisomerase II/histidine kinase"/>
    <property type="match status" value="1"/>
</dbReference>
<feature type="domain" description="PAS" evidence="16">
    <location>
        <begin position="734"/>
        <end position="780"/>
    </location>
</feature>
<evidence type="ECO:0000256" key="4">
    <source>
        <dbReference type="ARBA" id="ARBA00022475"/>
    </source>
</evidence>
<accession>A0A6I6JQS6</accession>
<evidence type="ECO:0000256" key="10">
    <source>
        <dbReference type="ARBA" id="ARBA00023012"/>
    </source>
</evidence>
<dbReference type="InterPro" id="IPR001789">
    <property type="entry name" value="Sig_transdc_resp-reg_receiver"/>
</dbReference>
<feature type="coiled-coil region" evidence="13">
    <location>
        <begin position="851"/>
        <end position="878"/>
    </location>
</feature>
<feature type="modified residue" description="4-aspartylphosphate" evidence="12">
    <location>
        <position position="67"/>
    </location>
</feature>
<dbReference type="FunFam" id="3.30.565.10:FF:000023">
    <property type="entry name" value="PAS domain-containing sensor histidine kinase"/>
    <property type="match status" value="1"/>
</dbReference>
<dbReference type="InterPro" id="IPR013655">
    <property type="entry name" value="PAS_fold_3"/>
</dbReference>
<dbReference type="SMART" id="SM00388">
    <property type="entry name" value="HisKA"/>
    <property type="match status" value="1"/>
</dbReference>
<dbReference type="InterPro" id="IPR005467">
    <property type="entry name" value="His_kinase_dom"/>
</dbReference>
<keyword evidence="5 12" id="KW-0597">Phosphoprotein</keyword>
<dbReference type="PANTHER" id="PTHR43047">
    <property type="entry name" value="TWO-COMPONENT HISTIDINE PROTEIN KINASE"/>
    <property type="match status" value="1"/>
</dbReference>
<dbReference type="Gene3D" id="1.10.287.130">
    <property type="match status" value="1"/>
</dbReference>
<proteinExistence type="predicted"/>
<evidence type="ECO:0000256" key="8">
    <source>
        <dbReference type="ARBA" id="ARBA00022777"/>
    </source>
</evidence>
<feature type="modified residue" description="4-aspartylphosphate" evidence="12">
    <location>
        <position position="1171"/>
    </location>
</feature>
<keyword evidence="10" id="KW-0902">Two-component regulatory system</keyword>
<dbReference type="GO" id="GO:0000155">
    <property type="term" value="F:phosphorelay sensor kinase activity"/>
    <property type="evidence" value="ECO:0007669"/>
    <property type="project" value="InterPro"/>
</dbReference>
<keyword evidence="7" id="KW-0547">Nucleotide-binding</keyword>
<dbReference type="Pfam" id="PF02518">
    <property type="entry name" value="HATPase_c"/>
    <property type="match status" value="1"/>
</dbReference>
<keyword evidence="11" id="KW-0472">Membrane</keyword>
<dbReference type="Pfam" id="PF00512">
    <property type="entry name" value="HisKA"/>
    <property type="match status" value="1"/>
</dbReference>
<reference evidence="18 19" key="1">
    <citation type="submission" date="2019-11" db="EMBL/GenBank/DDBJ databases">
        <authorList>
            <person name="Zheng R.K."/>
            <person name="Sun C.M."/>
        </authorList>
    </citation>
    <scope>NUCLEOTIDE SEQUENCE [LARGE SCALE GENOMIC DNA]</scope>
    <source>
        <strain evidence="18 19">WC007</strain>
    </source>
</reference>
<protein>
    <recommendedName>
        <fullName evidence="3">histidine kinase</fullName>
        <ecNumber evidence="3">2.7.13.3</ecNumber>
    </recommendedName>
</protein>
<dbReference type="SUPFAM" id="SSF52172">
    <property type="entry name" value="CheY-like"/>
    <property type="match status" value="2"/>
</dbReference>
<feature type="domain" description="Response regulatory" evidence="15">
    <location>
        <begin position="18"/>
        <end position="133"/>
    </location>
</feature>
<evidence type="ECO:0000259" key="14">
    <source>
        <dbReference type="PROSITE" id="PS50109"/>
    </source>
</evidence>
<dbReference type="SMART" id="SM00086">
    <property type="entry name" value="PAC"/>
    <property type="match status" value="4"/>
</dbReference>
<comment type="catalytic activity">
    <reaction evidence="1">
        <text>ATP + protein L-histidine = ADP + protein N-phospho-L-histidine.</text>
        <dbReference type="EC" id="2.7.13.3"/>
    </reaction>
</comment>
<dbReference type="GO" id="GO:0005886">
    <property type="term" value="C:plasma membrane"/>
    <property type="evidence" value="ECO:0007669"/>
    <property type="project" value="UniProtKB-SubCell"/>
</dbReference>
<feature type="domain" description="PAC" evidence="17">
    <location>
        <begin position="681"/>
        <end position="733"/>
    </location>
</feature>
<dbReference type="CDD" id="cd00130">
    <property type="entry name" value="PAS"/>
    <property type="match status" value="3"/>
</dbReference>
<dbReference type="Pfam" id="PF00072">
    <property type="entry name" value="Response_reg"/>
    <property type="match status" value="2"/>
</dbReference>
<dbReference type="PROSITE" id="PS50109">
    <property type="entry name" value="HIS_KIN"/>
    <property type="match status" value="1"/>
</dbReference>
<dbReference type="InterPro" id="IPR001610">
    <property type="entry name" value="PAC"/>
</dbReference>
<dbReference type="CDD" id="cd16922">
    <property type="entry name" value="HATPase_EvgS-ArcB-TorS-like"/>
    <property type="match status" value="1"/>
</dbReference>
<evidence type="ECO:0000313" key="19">
    <source>
        <dbReference type="Proteomes" id="UP000428260"/>
    </source>
</evidence>
<dbReference type="EMBL" id="CP046401">
    <property type="protein sequence ID" value="QGY43400.1"/>
    <property type="molecule type" value="Genomic_DNA"/>
</dbReference>
<evidence type="ECO:0000256" key="1">
    <source>
        <dbReference type="ARBA" id="ARBA00000085"/>
    </source>
</evidence>
<dbReference type="PROSITE" id="PS50113">
    <property type="entry name" value="PAC"/>
    <property type="match status" value="3"/>
</dbReference>
<keyword evidence="4" id="KW-1003">Cell membrane</keyword>
<evidence type="ECO:0000256" key="12">
    <source>
        <dbReference type="PROSITE-ProRule" id="PRU00169"/>
    </source>
</evidence>
<evidence type="ECO:0000256" key="5">
    <source>
        <dbReference type="ARBA" id="ARBA00022553"/>
    </source>
</evidence>
<feature type="domain" description="PAC" evidence="17">
    <location>
        <begin position="362"/>
        <end position="413"/>
    </location>
</feature>
<dbReference type="KEGG" id="mcos:GM418_06920"/>
<dbReference type="InterPro" id="IPR035965">
    <property type="entry name" value="PAS-like_dom_sf"/>
</dbReference>
<dbReference type="CDD" id="cd00082">
    <property type="entry name" value="HisKA"/>
    <property type="match status" value="1"/>
</dbReference>
<evidence type="ECO:0000259" key="15">
    <source>
        <dbReference type="PROSITE" id="PS50110"/>
    </source>
</evidence>
<dbReference type="Proteomes" id="UP000428260">
    <property type="component" value="Chromosome"/>
</dbReference>
<evidence type="ECO:0000256" key="2">
    <source>
        <dbReference type="ARBA" id="ARBA00004236"/>
    </source>
</evidence>
<comment type="subcellular location">
    <subcellularLocation>
        <location evidence="2">Cell membrane</location>
    </subcellularLocation>
</comment>
<dbReference type="NCBIfam" id="TIGR00229">
    <property type="entry name" value="sensory_box"/>
    <property type="match status" value="3"/>
</dbReference>
<dbReference type="InterPro" id="IPR000014">
    <property type="entry name" value="PAS"/>
</dbReference>
<keyword evidence="13" id="KW-0175">Coiled coil</keyword>
<evidence type="ECO:0000256" key="6">
    <source>
        <dbReference type="ARBA" id="ARBA00022679"/>
    </source>
</evidence>
<sequence length="1236" mass="141371">MEIYNLEKKDNTPYQIFKIIIIENDASFNQQINQSLINAGFQTIVTSSGEEALSKIQGKDNEILLLDFNLSDFPAELLIEKLEKTYKKTPNLLLLAAKNSEKRILSMLRLGAHDYIVKDSGFLDILVEKLKRVCLLVEKHIKLEQTAKALQESESKFHHLNETLTQGVIYQDKKGKIISANSAAKKIFEVSEERIKNVDLENIDWEVIDEDKNTLPKKEFPSSVVFRTGKKVENVLIGVKKPTESNYIWLIISSVPKFSKNNKKLLGVCSTFLEVTKRILAEEKLQQKSTLLNQTADVAKIGGWEVNLKKNTVEWTITTKKIHEVANDYIPTIDDAINFYTPESRVIVKNAVEEAINKGVSYNLELQITTAKGKKKWTNAIGIPEMRGNKCVRFHGIFQDITERKLAETKRLELNRKLKNKEKQLEAINQQLRAHEQQLKNANQQLITTNQQLTVNEVQLKTLIEQLLLKEKELKKNKETVEKYLDLAAEIVLSLDSKGRILMINESGEKLLGYEKDELIGKNWFSTCIPAAAKKQIKNVFNNILQNNKSNYSTFESEILTKTGDIKTILWHNTIFPDPNNENAGTLSSGEDITSRKKYENHIIELNQQLLLAQNIGKLAHWRVDLTENQAHWSDEMFNLYGIPIAEGELTYKEQKKYIHPEDWNLFHNSIQKLKNEDVPYDIQIRLIRRDKKIVWTRTKGFSQKNEDGEIFELYGVVQDITDYKNTENELIEQKLLFENMFNAIEDAIVITDIERRVKLVNEGVKKTFKYTKKELDGKNSGILYTDIAEYTDVGLKIFGNEAPDKKYYYVSNYKRANKTTFPGETFGTKLFNAKGEWIGNLAIIRDITERVKYIEDIKKAKEKAEEADRLKSAFLANMSHEIRTPMNGILGFTSLLNEPGLTGEEKQRFIDIIQQSGNRMLNTINDLIDISRIETGQVELFFKSVNLKEEVENQYNFFTAEANKKGLTLFLEDKLDEEEKYFGTDLKKISSIITNLVKNAIKYTDRGYIEIGMEKRDSNLIFYVKDTGIGIPKQRQSAIFDRFVQADIGDSRAYEGSGLGLSITKAYVEMLGGEIHVHSKIGVGTLFTVVLPEISEKQKAKEEKPDKVSVTVNNGLKKLNVLIAEDDETSFLHLSFLLENYAKQIHRAKTGLEAVKLFKINSDLDLVLMDIKMPDMDGFEATKEIRKIDPDVVIIAQTAYALEGDRAKTLEAGCNSYISKPIDKGKLISLIKKYF</sequence>
<keyword evidence="6" id="KW-0808">Transferase</keyword>
<keyword evidence="19" id="KW-1185">Reference proteome</keyword>
<evidence type="ECO:0000256" key="3">
    <source>
        <dbReference type="ARBA" id="ARBA00012438"/>
    </source>
</evidence>
<dbReference type="InterPro" id="IPR000700">
    <property type="entry name" value="PAS-assoc_C"/>
</dbReference>
<dbReference type="GO" id="GO:0005524">
    <property type="term" value="F:ATP binding"/>
    <property type="evidence" value="ECO:0007669"/>
    <property type="project" value="UniProtKB-KW"/>
</dbReference>
<dbReference type="PROSITE" id="PS50112">
    <property type="entry name" value="PAS"/>
    <property type="match status" value="3"/>
</dbReference>
<dbReference type="RefSeq" id="WP_158864496.1">
    <property type="nucleotide sequence ID" value="NZ_CP046401.1"/>
</dbReference>
<dbReference type="SUPFAM" id="SSF47384">
    <property type="entry name" value="Homodimeric domain of signal transducing histidine kinase"/>
    <property type="match status" value="1"/>
</dbReference>
<organism evidence="18 19">
    <name type="scientific">Maribellus comscasis</name>
    <dbReference type="NCBI Taxonomy" id="2681766"/>
    <lineage>
        <taxon>Bacteria</taxon>
        <taxon>Pseudomonadati</taxon>
        <taxon>Bacteroidota</taxon>
        <taxon>Bacteroidia</taxon>
        <taxon>Marinilabiliales</taxon>
        <taxon>Prolixibacteraceae</taxon>
        <taxon>Maribellus</taxon>
    </lineage>
</organism>
<evidence type="ECO:0000256" key="13">
    <source>
        <dbReference type="SAM" id="Coils"/>
    </source>
</evidence>
<dbReference type="Gene3D" id="3.30.450.20">
    <property type="entry name" value="PAS domain"/>
    <property type="match status" value="5"/>
</dbReference>
<dbReference type="SMART" id="SM00091">
    <property type="entry name" value="PAS"/>
    <property type="match status" value="4"/>
</dbReference>
<name>A0A6I6JQS6_9BACT</name>
<dbReference type="InterPro" id="IPR036890">
    <property type="entry name" value="HATPase_C_sf"/>
</dbReference>
<dbReference type="Gene3D" id="3.30.565.10">
    <property type="entry name" value="Histidine kinase-like ATPase, C-terminal domain"/>
    <property type="match status" value="1"/>
</dbReference>
<dbReference type="EC" id="2.7.13.3" evidence="3"/>
<dbReference type="GO" id="GO:0009927">
    <property type="term" value="F:histidine phosphotransfer kinase activity"/>
    <property type="evidence" value="ECO:0007669"/>
    <property type="project" value="TreeGrafter"/>
</dbReference>
<dbReference type="PANTHER" id="PTHR43047:SF72">
    <property type="entry name" value="OSMOSENSING HISTIDINE PROTEIN KINASE SLN1"/>
    <property type="match status" value="1"/>
</dbReference>
<dbReference type="CDD" id="cd17546">
    <property type="entry name" value="REC_hyHK_CKI1_RcsC-like"/>
    <property type="match status" value="1"/>
</dbReference>
<keyword evidence="8" id="KW-0418">Kinase</keyword>
<feature type="domain" description="Histidine kinase" evidence="14">
    <location>
        <begin position="878"/>
        <end position="1096"/>
    </location>
</feature>
<dbReference type="CDD" id="cd00156">
    <property type="entry name" value="REC"/>
    <property type="match status" value="1"/>
</dbReference>
<evidence type="ECO:0000259" key="17">
    <source>
        <dbReference type="PROSITE" id="PS50113"/>
    </source>
</evidence>
<feature type="coiled-coil region" evidence="13">
    <location>
        <begin position="404"/>
        <end position="484"/>
    </location>
</feature>
<evidence type="ECO:0000313" key="18">
    <source>
        <dbReference type="EMBL" id="QGY43400.1"/>
    </source>
</evidence>
<dbReference type="Pfam" id="PF13426">
    <property type="entry name" value="PAS_9"/>
    <property type="match status" value="2"/>
</dbReference>
<gene>
    <name evidence="18" type="ORF">GM418_06920</name>
</gene>
<dbReference type="InterPro" id="IPR011006">
    <property type="entry name" value="CheY-like_superfamily"/>
</dbReference>
<dbReference type="SMART" id="SM00387">
    <property type="entry name" value="HATPase_c"/>
    <property type="match status" value="1"/>
</dbReference>
<dbReference type="InterPro" id="IPR003594">
    <property type="entry name" value="HATPase_dom"/>
</dbReference>
<dbReference type="Gene3D" id="2.10.70.100">
    <property type="match status" value="1"/>
</dbReference>
<dbReference type="SMART" id="SM00448">
    <property type="entry name" value="REC"/>
    <property type="match status" value="2"/>
</dbReference>
<feature type="domain" description="PAC" evidence="17">
    <location>
        <begin position="553"/>
        <end position="605"/>
    </location>
</feature>
<dbReference type="Gene3D" id="3.40.50.2300">
    <property type="match status" value="2"/>
</dbReference>
<evidence type="ECO:0000256" key="7">
    <source>
        <dbReference type="ARBA" id="ARBA00022741"/>
    </source>
</evidence>
<feature type="domain" description="Response regulatory" evidence="15">
    <location>
        <begin position="1121"/>
        <end position="1236"/>
    </location>
</feature>
<dbReference type="Pfam" id="PF13188">
    <property type="entry name" value="PAS_8"/>
    <property type="match status" value="1"/>
</dbReference>
<dbReference type="SUPFAM" id="SSF55785">
    <property type="entry name" value="PYP-like sensor domain (PAS domain)"/>
    <property type="match status" value="5"/>
</dbReference>
<dbReference type="AlphaFoldDB" id="A0A6I6JQS6"/>
<dbReference type="InterPro" id="IPR003661">
    <property type="entry name" value="HisK_dim/P_dom"/>
</dbReference>
<dbReference type="InterPro" id="IPR036097">
    <property type="entry name" value="HisK_dim/P_sf"/>
</dbReference>
<dbReference type="Pfam" id="PF08447">
    <property type="entry name" value="PAS_3"/>
    <property type="match status" value="1"/>
</dbReference>